<reference evidence="10 11" key="1">
    <citation type="journal article" date="2016" name="Nat. Commun.">
        <title>Thousands of microbial genomes shed light on interconnected biogeochemical processes in an aquifer system.</title>
        <authorList>
            <person name="Anantharaman K."/>
            <person name="Brown C.T."/>
            <person name="Hug L.A."/>
            <person name="Sharon I."/>
            <person name="Castelle C.J."/>
            <person name="Probst A.J."/>
            <person name="Thomas B.C."/>
            <person name="Singh A."/>
            <person name="Wilkins M.J."/>
            <person name="Karaoz U."/>
            <person name="Brodie E.L."/>
            <person name="Williams K.H."/>
            <person name="Hubbard S.S."/>
            <person name="Banfield J.F."/>
        </authorList>
    </citation>
    <scope>NUCLEOTIDE SEQUENCE [LARGE SCALE GENOMIC DNA]</scope>
</reference>
<dbReference type="UniPathway" id="UPA00253">
    <property type="reaction ID" value="UER00327"/>
</dbReference>
<evidence type="ECO:0000256" key="1">
    <source>
        <dbReference type="ARBA" id="ARBA00001966"/>
    </source>
</evidence>
<dbReference type="Proteomes" id="UP000177690">
    <property type="component" value="Unassembled WGS sequence"/>
</dbReference>
<proteinExistence type="predicted"/>
<protein>
    <recommendedName>
        <fullName evidence="3">quinolinate synthase</fullName>
        <ecNumber evidence="3">2.5.1.72</ecNumber>
    </recommendedName>
</protein>
<dbReference type="GO" id="GO:0046872">
    <property type="term" value="F:metal ion binding"/>
    <property type="evidence" value="ECO:0007669"/>
    <property type="project" value="UniProtKB-KW"/>
</dbReference>
<evidence type="ECO:0000256" key="2">
    <source>
        <dbReference type="ARBA" id="ARBA00005065"/>
    </source>
</evidence>
<evidence type="ECO:0000313" key="10">
    <source>
        <dbReference type="EMBL" id="OGY68157.1"/>
    </source>
</evidence>
<keyword evidence="5" id="KW-0662">Pyridine nucleotide biosynthesis</keyword>
<evidence type="ECO:0000256" key="5">
    <source>
        <dbReference type="ARBA" id="ARBA00022642"/>
    </source>
</evidence>
<evidence type="ECO:0000256" key="6">
    <source>
        <dbReference type="ARBA" id="ARBA00022679"/>
    </source>
</evidence>
<accession>A0A1G1ZWB9</accession>
<keyword evidence="7" id="KW-0479">Metal-binding</keyword>
<name>A0A1G1ZWB9_9BACT</name>
<comment type="cofactor">
    <cofactor evidence="1">
        <name>[4Fe-4S] cluster</name>
        <dbReference type="ChEBI" id="CHEBI:49883"/>
    </cofactor>
</comment>
<organism evidence="10 11">
    <name type="scientific">Candidatus Harrisonbacteria bacterium RIFCSPLOWO2_02_FULL_41_13b</name>
    <dbReference type="NCBI Taxonomy" id="1798409"/>
    <lineage>
        <taxon>Bacteria</taxon>
        <taxon>Candidatus Harrisoniibacteriota</taxon>
    </lineage>
</organism>
<dbReference type="GO" id="GO:0008987">
    <property type="term" value="F:quinolinate synthetase A activity"/>
    <property type="evidence" value="ECO:0007669"/>
    <property type="project" value="InterPro"/>
</dbReference>
<dbReference type="STRING" id="1798409.A3I24_00795"/>
<comment type="caution">
    <text evidence="10">The sequence shown here is derived from an EMBL/GenBank/DDBJ whole genome shotgun (WGS) entry which is preliminary data.</text>
</comment>
<keyword evidence="9" id="KW-0411">Iron-sulfur</keyword>
<evidence type="ECO:0000256" key="8">
    <source>
        <dbReference type="ARBA" id="ARBA00023004"/>
    </source>
</evidence>
<keyword evidence="8" id="KW-0408">Iron</keyword>
<sequence length="389" mass="44026">MNEKIVAAQWYELFNRYAGDLYPGRYTPEKCRELAEMAVEIKRLSQEKQSVIVAHNYLYPEFHEIADLIGDSLGLSLDIQKAGAKRVDFESVFFMGATAKIITGDATRVFVPDKSHIIGCSLVFGTDYGWLENWKRENPDGILVTYINSDAYTKSISDYISTSRNTDKMILMALQQFPGRKILVLPDKFLGHVMKVRALELAKQEGLAIDPDLIEIYSVRKGEYWAACYVHEQIGPDASEIALLENPDAELMIHPECGCVASCLIKLQEGKIPQGKVYFLSTQQMIGHAKRSSAKRILVATEKGMIYRLRQEVPDKEFLPVSMQAECRYMKANTFEKLLASLREDKLEIVFCNDCCDPKNSYQDDKVIHIPKSVAGKAKIAIDRMMAIQ</sequence>
<keyword evidence="4" id="KW-0004">4Fe-4S</keyword>
<evidence type="ECO:0000256" key="4">
    <source>
        <dbReference type="ARBA" id="ARBA00022485"/>
    </source>
</evidence>
<dbReference type="EC" id="2.5.1.72" evidence="3"/>
<dbReference type="Pfam" id="PF02445">
    <property type="entry name" value="NadA"/>
    <property type="match status" value="1"/>
</dbReference>
<evidence type="ECO:0000313" key="11">
    <source>
        <dbReference type="Proteomes" id="UP000177690"/>
    </source>
</evidence>
<evidence type="ECO:0000256" key="9">
    <source>
        <dbReference type="ARBA" id="ARBA00023014"/>
    </source>
</evidence>
<comment type="pathway">
    <text evidence="2">Cofactor biosynthesis; NAD(+) biosynthesis; quinolinate from iminoaspartate: step 1/1.</text>
</comment>
<dbReference type="GO" id="GO:0051539">
    <property type="term" value="F:4 iron, 4 sulfur cluster binding"/>
    <property type="evidence" value="ECO:0007669"/>
    <property type="project" value="UniProtKB-KW"/>
</dbReference>
<dbReference type="AlphaFoldDB" id="A0A1G1ZWB9"/>
<dbReference type="EMBL" id="MHJL01000006">
    <property type="protein sequence ID" value="OGY68157.1"/>
    <property type="molecule type" value="Genomic_DNA"/>
</dbReference>
<keyword evidence="6" id="KW-0808">Transferase</keyword>
<dbReference type="PANTHER" id="PTHR30573:SF0">
    <property type="entry name" value="QUINOLINATE SYNTHASE, CHLOROPLASTIC"/>
    <property type="match status" value="1"/>
</dbReference>
<dbReference type="Gene3D" id="3.40.50.10800">
    <property type="entry name" value="NadA-like"/>
    <property type="match status" value="3"/>
</dbReference>
<dbReference type="PANTHER" id="PTHR30573">
    <property type="entry name" value="QUINOLINATE SYNTHETASE A"/>
    <property type="match status" value="1"/>
</dbReference>
<dbReference type="InterPro" id="IPR003473">
    <property type="entry name" value="NadA"/>
</dbReference>
<dbReference type="SUPFAM" id="SSF142754">
    <property type="entry name" value="NadA-like"/>
    <property type="match status" value="1"/>
</dbReference>
<evidence type="ECO:0000256" key="3">
    <source>
        <dbReference type="ARBA" id="ARBA00012669"/>
    </source>
</evidence>
<gene>
    <name evidence="10" type="ORF">A3I24_00795</name>
</gene>
<evidence type="ECO:0000256" key="7">
    <source>
        <dbReference type="ARBA" id="ARBA00022723"/>
    </source>
</evidence>
<dbReference type="GO" id="GO:0034628">
    <property type="term" value="P:'de novo' NAD+ biosynthetic process from L-aspartate"/>
    <property type="evidence" value="ECO:0007669"/>
    <property type="project" value="TreeGrafter"/>
</dbReference>
<dbReference type="InterPro" id="IPR036094">
    <property type="entry name" value="NadA_sf"/>
</dbReference>